<dbReference type="SUPFAM" id="SSF48056">
    <property type="entry name" value="Di-copper centre-containing domain"/>
    <property type="match status" value="1"/>
</dbReference>
<protein>
    <recommendedName>
        <fullName evidence="3">Tyrosinase copper-binding domain-containing protein</fullName>
    </recommendedName>
</protein>
<proteinExistence type="predicted"/>
<dbReference type="InterPro" id="IPR050316">
    <property type="entry name" value="Tyrosinase/Hemocyanin"/>
</dbReference>
<dbReference type="EMBL" id="QJNS01000004">
    <property type="protein sequence ID" value="RYO95150.1"/>
    <property type="molecule type" value="Genomic_DNA"/>
</dbReference>
<evidence type="ECO:0000259" key="3">
    <source>
        <dbReference type="PROSITE" id="PS00498"/>
    </source>
</evidence>
<dbReference type="Pfam" id="PF00264">
    <property type="entry name" value="Tyrosinase"/>
    <property type="match status" value="1"/>
</dbReference>
<feature type="compositionally biased region" description="Polar residues" evidence="2">
    <location>
        <begin position="307"/>
        <end position="324"/>
    </location>
</feature>
<feature type="compositionally biased region" description="Low complexity" evidence="2">
    <location>
        <begin position="280"/>
        <end position="306"/>
    </location>
</feature>
<evidence type="ECO:0000313" key="5">
    <source>
        <dbReference type="Proteomes" id="UP000294003"/>
    </source>
</evidence>
<gene>
    <name evidence="4" type="ORF">DL762_000182</name>
</gene>
<sequence length="607" mass="64945">MKSAVLYQVLAGGAALSAAKPCPKRVVVPFPEKFETATLEEAQAAAADDPGFQEYIANLTESGNVIPDDALDGTYYATPDAVHGGSQNTSFAIVHDKDSDSITLVIGHDGTTRNVTFGIPHGKTHHDTHNTTIRPIDDGSLYPTYPTYPTSPTQKGGHGSTQDGTPNETEDGSDGVDDAEDNVKDRNDNGATHSITLSTSEIQSSLEGKASSTISSSASETQSSVEEEASSTFASSTSQTLSSAESPMVTSSTSQTHSSSEASAITPASQTHSSSETLAITPSASQTHSSSRTSTISSSVSKTISSDATLPTNPPANGTENTVGCTNPEVLVEWRNMKTADKKSFVTAIRCLMDKPPTGLTGVAKSRYEELVWAHQTQASNIHMSSIFLPWHRYYTNVFHRLLREECGYTAPIPWWDETKDTGNFAASGLFTADYFGSMPEVTRTGMGTCITDGAFADKRLNIGPGFSNRDHCLSRGEDRSMTRHVSKAYVDTCVSRTAYDDMRTCVESGPHAYGHNGCGPVMADAVASPSDPLFFMHHTFVDHAWKSWQDKAAVRSTSISGCADRSRSCTPLTLATSLSSLGVEADVKVQDILDTEGGFLCYKYDY</sequence>
<reference evidence="4 5" key="1">
    <citation type="submission" date="2018-06" db="EMBL/GenBank/DDBJ databases">
        <title>Complete Genomes of Monosporascus.</title>
        <authorList>
            <person name="Robinson A.J."/>
            <person name="Natvig D.O."/>
        </authorList>
    </citation>
    <scope>NUCLEOTIDE SEQUENCE [LARGE SCALE GENOMIC DNA]</scope>
    <source>
        <strain evidence="4 5">CBS 609.92</strain>
    </source>
</reference>
<dbReference type="PROSITE" id="PS00498">
    <property type="entry name" value="TYROSINASE_2"/>
    <property type="match status" value="1"/>
</dbReference>
<evidence type="ECO:0000313" key="4">
    <source>
        <dbReference type="EMBL" id="RYO95150.1"/>
    </source>
</evidence>
<keyword evidence="1" id="KW-0479">Metal-binding</keyword>
<dbReference type="Gene3D" id="1.10.1280.10">
    <property type="entry name" value="Di-copper center containing domain from catechol oxidase"/>
    <property type="match status" value="1"/>
</dbReference>
<dbReference type="Proteomes" id="UP000294003">
    <property type="component" value="Unassembled WGS sequence"/>
</dbReference>
<accession>A0ABY0HNE6</accession>
<feature type="domain" description="Tyrosinase copper-binding" evidence="3">
    <location>
        <begin position="532"/>
        <end position="543"/>
    </location>
</feature>
<comment type="caution">
    <text evidence="4">The sequence shown here is derived from an EMBL/GenBank/DDBJ whole genome shotgun (WGS) entry which is preliminary data.</text>
</comment>
<feature type="compositionally biased region" description="Low complexity" evidence="2">
    <location>
        <begin position="210"/>
        <end position="263"/>
    </location>
</feature>
<keyword evidence="5" id="KW-1185">Reference proteome</keyword>
<feature type="compositionally biased region" description="Polar residues" evidence="2">
    <location>
        <begin position="266"/>
        <end position="278"/>
    </location>
</feature>
<organism evidence="4 5">
    <name type="scientific">Monosporascus cannonballus</name>
    <dbReference type="NCBI Taxonomy" id="155416"/>
    <lineage>
        <taxon>Eukaryota</taxon>
        <taxon>Fungi</taxon>
        <taxon>Dikarya</taxon>
        <taxon>Ascomycota</taxon>
        <taxon>Pezizomycotina</taxon>
        <taxon>Sordariomycetes</taxon>
        <taxon>Xylariomycetidae</taxon>
        <taxon>Xylariales</taxon>
        <taxon>Xylariales incertae sedis</taxon>
        <taxon>Monosporascus</taxon>
    </lineage>
</organism>
<feature type="compositionally biased region" description="Polar residues" evidence="2">
    <location>
        <begin position="189"/>
        <end position="206"/>
    </location>
</feature>
<dbReference type="PANTHER" id="PTHR11474:SF116">
    <property type="entry name" value="TYROSINASE"/>
    <property type="match status" value="1"/>
</dbReference>
<dbReference type="InterPro" id="IPR008922">
    <property type="entry name" value="Di-copper_centre_dom_sf"/>
</dbReference>
<dbReference type="InterPro" id="IPR002227">
    <property type="entry name" value="Tyrosinase_Cu-bd"/>
</dbReference>
<feature type="region of interest" description="Disordered" evidence="2">
    <location>
        <begin position="117"/>
        <end position="324"/>
    </location>
</feature>
<name>A0ABY0HNE6_9PEZI</name>
<dbReference type="PRINTS" id="PR00092">
    <property type="entry name" value="TYROSINASE"/>
</dbReference>
<evidence type="ECO:0000256" key="1">
    <source>
        <dbReference type="ARBA" id="ARBA00022723"/>
    </source>
</evidence>
<evidence type="ECO:0000256" key="2">
    <source>
        <dbReference type="SAM" id="MobiDB-lite"/>
    </source>
</evidence>
<feature type="compositionally biased region" description="Acidic residues" evidence="2">
    <location>
        <begin position="168"/>
        <end position="180"/>
    </location>
</feature>
<feature type="compositionally biased region" description="Low complexity" evidence="2">
    <location>
        <begin position="142"/>
        <end position="153"/>
    </location>
</feature>
<dbReference type="PANTHER" id="PTHR11474">
    <property type="entry name" value="TYROSINASE FAMILY MEMBER"/>
    <property type="match status" value="1"/>
</dbReference>